<dbReference type="UniPathway" id="UPA00031">
    <property type="reaction ID" value="UER00006"/>
</dbReference>
<dbReference type="Gene3D" id="3.30.70.120">
    <property type="match status" value="1"/>
</dbReference>
<dbReference type="EMBL" id="FOLO01000005">
    <property type="protein sequence ID" value="SFC14617.1"/>
    <property type="molecule type" value="Genomic_DNA"/>
</dbReference>
<dbReference type="HAMAP" id="MF_00079">
    <property type="entry name" value="HisG_Long"/>
    <property type="match status" value="1"/>
</dbReference>
<dbReference type="GO" id="GO:0000105">
    <property type="term" value="P:L-histidine biosynthetic process"/>
    <property type="evidence" value="ECO:0007669"/>
    <property type="project" value="UniProtKB-UniRule"/>
</dbReference>
<organism evidence="21 22">
    <name type="scientific">Pseudoalteromonas denitrificans DSM 6059</name>
    <dbReference type="NCBI Taxonomy" id="1123010"/>
    <lineage>
        <taxon>Bacteria</taxon>
        <taxon>Pseudomonadati</taxon>
        <taxon>Pseudomonadota</taxon>
        <taxon>Gammaproteobacteria</taxon>
        <taxon>Alteromonadales</taxon>
        <taxon>Pseudoalteromonadaceae</taxon>
        <taxon>Pseudoalteromonas</taxon>
    </lineage>
</organism>
<dbReference type="OrthoDB" id="9801867at2"/>
<evidence type="ECO:0000256" key="10">
    <source>
        <dbReference type="ARBA" id="ARBA00022676"/>
    </source>
</evidence>
<evidence type="ECO:0000256" key="6">
    <source>
        <dbReference type="ARBA" id="ARBA00011946"/>
    </source>
</evidence>
<evidence type="ECO:0000259" key="19">
    <source>
        <dbReference type="Pfam" id="PF01634"/>
    </source>
</evidence>
<evidence type="ECO:0000256" key="16">
    <source>
        <dbReference type="ARBA" id="ARBA00023102"/>
    </source>
</evidence>
<dbReference type="RefSeq" id="WP_091980944.1">
    <property type="nucleotide sequence ID" value="NZ_FOLO01000005.1"/>
</dbReference>
<evidence type="ECO:0000256" key="9">
    <source>
        <dbReference type="ARBA" id="ARBA00022605"/>
    </source>
</evidence>
<dbReference type="InterPro" id="IPR001348">
    <property type="entry name" value="ATP_PRibTrfase_HisG"/>
</dbReference>
<dbReference type="STRING" id="1123010.SAMN02745724_01018"/>
<evidence type="ECO:0000259" key="20">
    <source>
        <dbReference type="Pfam" id="PF08029"/>
    </source>
</evidence>
<dbReference type="InterPro" id="IPR020621">
    <property type="entry name" value="ATP-PRT_HisG_long"/>
</dbReference>
<evidence type="ECO:0000256" key="4">
    <source>
        <dbReference type="ARBA" id="ARBA00004667"/>
    </source>
</evidence>
<dbReference type="PANTHER" id="PTHR21403:SF8">
    <property type="entry name" value="ATP PHOSPHORIBOSYLTRANSFERASE"/>
    <property type="match status" value="1"/>
</dbReference>
<dbReference type="InterPro" id="IPR013115">
    <property type="entry name" value="HisG_C"/>
</dbReference>
<reference evidence="21 22" key="1">
    <citation type="submission" date="2016-10" db="EMBL/GenBank/DDBJ databases">
        <authorList>
            <person name="de Groot N.N."/>
        </authorList>
    </citation>
    <scope>NUCLEOTIDE SEQUENCE [LARGE SCALE GENOMIC DNA]</scope>
    <source>
        <strain evidence="21 22">DSM 6059</strain>
    </source>
</reference>
<keyword evidence="11 18" id="KW-0808">Transferase</keyword>
<keyword evidence="8 18" id="KW-0963">Cytoplasm</keyword>
<dbReference type="InterPro" id="IPR015867">
    <property type="entry name" value="N-reg_PII/ATP_PRibTrfase_C"/>
</dbReference>
<dbReference type="NCBIfam" id="TIGR03455">
    <property type="entry name" value="HisG_C-term"/>
    <property type="match status" value="1"/>
</dbReference>
<dbReference type="GO" id="GO:0005737">
    <property type="term" value="C:cytoplasm"/>
    <property type="evidence" value="ECO:0007669"/>
    <property type="project" value="UniProtKB-SubCell"/>
</dbReference>
<dbReference type="SUPFAM" id="SSF53850">
    <property type="entry name" value="Periplasmic binding protein-like II"/>
    <property type="match status" value="1"/>
</dbReference>
<evidence type="ECO:0000256" key="7">
    <source>
        <dbReference type="ARBA" id="ARBA00020998"/>
    </source>
</evidence>
<evidence type="ECO:0000256" key="17">
    <source>
        <dbReference type="ARBA" id="ARBA00024861"/>
    </source>
</evidence>
<evidence type="ECO:0000256" key="1">
    <source>
        <dbReference type="ARBA" id="ARBA00000915"/>
    </source>
</evidence>
<protein>
    <recommendedName>
        <fullName evidence="7 18">ATP phosphoribosyltransferase</fullName>
        <shortName evidence="18">ATP-PRT</shortName>
        <shortName evidence="18">ATP-PRTase</shortName>
        <ecNumber evidence="6 18">2.4.2.17</ecNumber>
    </recommendedName>
</protein>
<dbReference type="EC" id="2.4.2.17" evidence="6 18"/>
<gene>
    <name evidence="18" type="primary">hisG</name>
    <name evidence="21" type="ORF">SAMN02745724_01018</name>
</gene>
<evidence type="ECO:0000256" key="5">
    <source>
        <dbReference type="ARBA" id="ARBA00007955"/>
    </source>
</evidence>
<evidence type="ECO:0000256" key="15">
    <source>
        <dbReference type="ARBA" id="ARBA00022842"/>
    </source>
</evidence>
<evidence type="ECO:0000256" key="14">
    <source>
        <dbReference type="ARBA" id="ARBA00022840"/>
    </source>
</evidence>
<dbReference type="FunFam" id="3.40.190.10:FF:000008">
    <property type="entry name" value="ATP phosphoribosyltransferase"/>
    <property type="match status" value="1"/>
</dbReference>
<dbReference type="AlphaFoldDB" id="A0A1I1GS55"/>
<dbReference type="PANTHER" id="PTHR21403">
    <property type="entry name" value="ATP PHOSPHORIBOSYLTRANSFERASE ATP-PRTASE"/>
    <property type="match status" value="1"/>
</dbReference>
<accession>A0A1I1GS55</accession>
<evidence type="ECO:0000256" key="12">
    <source>
        <dbReference type="ARBA" id="ARBA00022723"/>
    </source>
</evidence>
<comment type="activity regulation">
    <text evidence="18">Feedback inhibited by histidine.</text>
</comment>
<comment type="cofactor">
    <cofactor evidence="2 18">
        <name>Mg(2+)</name>
        <dbReference type="ChEBI" id="CHEBI:18420"/>
    </cofactor>
</comment>
<dbReference type="FunFam" id="3.30.70.120:FF:000002">
    <property type="entry name" value="ATP phosphoribosyltransferase"/>
    <property type="match status" value="1"/>
</dbReference>
<comment type="pathway">
    <text evidence="4 18">Amino-acid biosynthesis; L-histidine biosynthesis; L-histidine from 5-phospho-alpha-D-ribose 1-diphosphate: step 1/9.</text>
</comment>
<dbReference type="Gene3D" id="3.40.190.10">
    <property type="entry name" value="Periplasmic binding protein-like II"/>
    <property type="match status" value="2"/>
</dbReference>
<keyword evidence="12 18" id="KW-0479">Metal-binding</keyword>
<keyword evidence="10 18" id="KW-0328">Glycosyltransferase</keyword>
<keyword evidence="9 18" id="KW-0028">Amino-acid biosynthesis</keyword>
<evidence type="ECO:0000256" key="8">
    <source>
        <dbReference type="ARBA" id="ARBA00022490"/>
    </source>
</evidence>
<comment type="similarity">
    <text evidence="5 18">Belongs to the ATP phosphoribosyltransferase family. Long subfamily.</text>
</comment>
<dbReference type="NCBIfam" id="TIGR00070">
    <property type="entry name" value="hisG"/>
    <property type="match status" value="1"/>
</dbReference>
<dbReference type="Pfam" id="PF01634">
    <property type="entry name" value="HisG"/>
    <property type="match status" value="1"/>
</dbReference>
<keyword evidence="14 18" id="KW-0067">ATP-binding</keyword>
<feature type="domain" description="ATP phosphoribosyltransferase catalytic" evidence="19">
    <location>
        <begin position="54"/>
        <end position="218"/>
    </location>
</feature>
<dbReference type="SUPFAM" id="SSF54913">
    <property type="entry name" value="GlnB-like"/>
    <property type="match status" value="1"/>
</dbReference>
<evidence type="ECO:0000313" key="21">
    <source>
        <dbReference type="EMBL" id="SFC14617.1"/>
    </source>
</evidence>
<evidence type="ECO:0000256" key="13">
    <source>
        <dbReference type="ARBA" id="ARBA00022741"/>
    </source>
</evidence>
<keyword evidence="13 18" id="KW-0547">Nucleotide-binding</keyword>
<dbReference type="InterPro" id="IPR013820">
    <property type="entry name" value="ATP_PRibTrfase_cat"/>
</dbReference>
<name>A0A1I1GS55_9GAMM</name>
<evidence type="ECO:0000256" key="2">
    <source>
        <dbReference type="ARBA" id="ARBA00001946"/>
    </source>
</evidence>
<dbReference type="PROSITE" id="PS01316">
    <property type="entry name" value="ATP_P_PHORIBOSYLTR"/>
    <property type="match status" value="1"/>
</dbReference>
<dbReference type="GO" id="GO:0003879">
    <property type="term" value="F:ATP phosphoribosyltransferase activity"/>
    <property type="evidence" value="ECO:0007669"/>
    <property type="project" value="UniProtKB-UniRule"/>
</dbReference>
<comment type="catalytic activity">
    <reaction evidence="1 18">
        <text>1-(5-phospho-beta-D-ribosyl)-ATP + diphosphate = 5-phospho-alpha-D-ribose 1-diphosphate + ATP</text>
        <dbReference type="Rhea" id="RHEA:18473"/>
        <dbReference type="ChEBI" id="CHEBI:30616"/>
        <dbReference type="ChEBI" id="CHEBI:33019"/>
        <dbReference type="ChEBI" id="CHEBI:58017"/>
        <dbReference type="ChEBI" id="CHEBI:73183"/>
        <dbReference type="EC" id="2.4.2.17"/>
    </reaction>
</comment>
<keyword evidence="15 18" id="KW-0460">Magnesium</keyword>
<keyword evidence="22" id="KW-1185">Reference proteome</keyword>
<dbReference type="Pfam" id="PF08029">
    <property type="entry name" value="HisG_C"/>
    <property type="match status" value="1"/>
</dbReference>
<sequence>MTDTKRLRIAIQKSGRLSTDCQNLFKQLGIKLNLREQKLIAHSTNMPIDILRVRHNDIPGLVMDGVCDLGIVGENELVEMQAERQRLSLPSKVNKLAKLDFGYCRLALAWPQELGLIDKNWFQDKKIATTYPAILSEYLTRENISASLVNLSGSVEVAPRAGLADAICDLVSTGATLEANGLMQGETIMESYACLIQSPTLDCSNKSALIEKLLPRLKAVKQAKESKYIMLHAPKARLKEICDLLPGTGQPTMLALAGSDEIVALHMVSQETLFWETMESLKQLGASSILVMPIEKMME</sequence>
<dbReference type="InterPro" id="IPR018198">
    <property type="entry name" value="ATP_PRibTrfase_CS"/>
</dbReference>
<evidence type="ECO:0000313" key="22">
    <source>
        <dbReference type="Proteomes" id="UP000198862"/>
    </source>
</evidence>
<dbReference type="Proteomes" id="UP000198862">
    <property type="component" value="Unassembled WGS sequence"/>
</dbReference>
<evidence type="ECO:0000256" key="18">
    <source>
        <dbReference type="HAMAP-Rule" id="MF_00079"/>
    </source>
</evidence>
<evidence type="ECO:0000256" key="11">
    <source>
        <dbReference type="ARBA" id="ARBA00022679"/>
    </source>
</evidence>
<keyword evidence="16 18" id="KW-0368">Histidine biosynthesis</keyword>
<comment type="subcellular location">
    <subcellularLocation>
        <location evidence="3 18">Cytoplasm</location>
    </subcellularLocation>
</comment>
<dbReference type="InterPro" id="IPR011322">
    <property type="entry name" value="N-reg_PII-like_a/b"/>
</dbReference>
<dbReference type="GO" id="GO:0005524">
    <property type="term" value="F:ATP binding"/>
    <property type="evidence" value="ECO:0007669"/>
    <property type="project" value="UniProtKB-KW"/>
</dbReference>
<evidence type="ECO:0000256" key="3">
    <source>
        <dbReference type="ARBA" id="ARBA00004496"/>
    </source>
</evidence>
<comment type="function">
    <text evidence="17 18">Catalyzes the condensation of ATP and 5-phosphoribose 1-diphosphate to form N'-(5'-phosphoribosyl)-ATP (PR-ATP). Has a crucial role in the pathway because the rate of histidine biosynthesis seems to be controlled primarily by regulation of HisG enzymatic activity.</text>
</comment>
<dbReference type="GO" id="GO:0000287">
    <property type="term" value="F:magnesium ion binding"/>
    <property type="evidence" value="ECO:0007669"/>
    <property type="project" value="UniProtKB-UniRule"/>
</dbReference>
<feature type="domain" description="Histidine biosynthesis HisG C-terminal" evidence="20">
    <location>
        <begin position="223"/>
        <end position="296"/>
    </location>
</feature>
<proteinExistence type="inferred from homology"/>